<dbReference type="Proteomes" id="UP000593561">
    <property type="component" value="Unassembled WGS sequence"/>
</dbReference>
<dbReference type="AlphaFoldDB" id="A0A7J8RA56"/>
<gene>
    <name evidence="1" type="ORF">Godav_011335</name>
</gene>
<evidence type="ECO:0000313" key="2">
    <source>
        <dbReference type="Proteomes" id="UP000593561"/>
    </source>
</evidence>
<name>A0A7J8RA56_GOSDV</name>
<keyword evidence="2" id="KW-1185">Reference proteome</keyword>
<sequence length="90" mass="10029">MDLSTTQLQPARNQCDFTFSKKKKNSNANDHISSTSFTNAITLLAKNVRTVGLGISRIEGLIEDERYCALNKLPNHPTQMFILFSLPSSV</sequence>
<organism evidence="1 2">
    <name type="scientific">Gossypium davidsonii</name>
    <name type="common">Davidson's cotton</name>
    <name type="synonym">Gossypium klotzschianum subsp. davidsonii</name>
    <dbReference type="NCBI Taxonomy" id="34287"/>
    <lineage>
        <taxon>Eukaryota</taxon>
        <taxon>Viridiplantae</taxon>
        <taxon>Streptophyta</taxon>
        <taxon>Embryophyta</taxon>
        <taxon>Tracheophyta</taxon>
        <taxon>Spermatophyta</taxon>
        <taxon>Magnoliopsida</taxon>
        <taxon>eudicotyledons</taxon>
        <taxon>Gunneridae</taxon>
        <taxon>Pentapetalae</taxon>
        <taxon>rosids</taxon>
        <taxon>malvids</taxon>
        <taxon>Malvales</taxon>
        <taxon>Malvaceae</taxon>
        <taxon>Malvoideae</taxon>
        <taxon>Gossypium</taxon>
    </lineage>
</organism>
<protein>
    <submittedName>
        <fullName evidence="1">Uncharacterized protein</fullName>
    </submittedName>
</protein>
<dbReference type="EMBL" id="JABFAC010000004">
    <property type="protein sequence ID" value="MBA0610493.1"/>
    <property type="molecule type" value="Genomic_DNA"/>
</dbReference>
<reference evidence="1 2" key="1">
    <citation type="journal article" date="2019" name="Genome Biol. Evol.">
        <title>Insights into the evolution of the New World diploid cottons (Gossypium, subgenus Houzingenia) based on genome sequencing.</title>
        <authorList>
            <person name="Grover C.E."/>
            <person name="Arick M.A. 2nd"/>
            <person name="Thrash A."/>
            <person name="Conover J.L."/>
            <person name="Sanders W.S."/>
            <person name="Peterson D.G."/>
            <person name="Frelichowski J.E."/>
            <person name="Scheffler J.A."/>
            <person name="Scheffler B.E."/>
            <person name="Wendel J.F."/>
        </authorList>
    </citation>
    <scope>NUCLEOTIDE SEQUENCE [LARGE SCALE GENOMIC DNA]</scope>
    <source>
        <strain evidence="1">27</strain>
        <tissue evidence="1">Leaf</tissue>
    </source>
</reference>
<evidence type="ECO:0000313" key="1">
    <source>
        <dbReference type="EMBL" id="MBA0610493.1"/>
    </source>
</evidence>
<accession>A0A7J8RA56</accession>
<proteinExistence type="predicted"/>
<comment type="caution">
    <text evidence="1">The sequence shown here is derived from an EMBL/GenBank/DDBJ whole genome shotgun (WGS) entry which is preliminary data.</text>
</comment>